<dbReference type="Proteomes" id="UP000676967">
    <property type="component" value="Chromosome"/>
</dbReference>
<dbReference type="SUPFAM" id="SSF48498">
    <property type="entry name" value="Tetracyclin repressor-like, C-terminal domain"/>
    <property type="match status" value="1"/>
</dbReference>
<feature type="DNA-binding region" description="H-T-H motif" evidence="4">
    <location>
        <begin position="38"/>
        <end position="57"/>
    </location>
</feature>
<evidence type="ECO:0000256" key="2">
    <source>
        <dbReference type="ARBA" id="ARBA00023125"/>
    </source>
</evidence>
<keyword evidence="7" id="KW-1185">Reference proteome</keyword>
<dbReference type="PRINTS" id="PR00455">
    <property type="entry name" value="HTHTETR"/>
</dbReference>
<keyword evidence="3" id="KW-0804">Transcription</keyword>
<dbReference type="SUPFAM" id="SSF46689">
    <property type="entry name" value="Homeodomain-like"/>
    <property type="match status" value="1"/>
</dbReference>
<evidence type="ECO:0000313" key="6">
    <source>
        <dbReference type="EMBL" id="BCJ46922.1"/>
    </source>
</evidence>
<evidence type="ECO:0000256" key="4">
    <source>
        <dbReference type="PROSITE-ProRule" id="PRU00335"/>
    </source>
</evidence>
<dbReference type="Gene3D" id="1.10.357.10">
    <property type="entry name" value="Tetracycline Repressor, domain 2"/>
    <property type="match status" value="1"/>
</dbReference>
<evidence type="ECO:0000259" key="5">
    <source>
        <dbReference type="PROSITE" id="PS50977"/>
    </source>
</evidence>
<evidence type="ECO:0000313" key="7">
    <source>
        <dbReference type="Proteomes" id="UP000676967"/>
    </source>
</evidence>
<dbReference type="Pfam" id="PF00440">
    <property type="entry name" value="TetR_N"/>
    <property type="match status" value="1"/>
</dbReference>
<dbReference type="PANTHER" id="PTHR30055">
    <property type="entry name" value="HTH-TYPE TRANSCRIPTIONAL REGULATOR RUTR"/>
    <property type="match status" value="1"/>
</dbReference>
<dbReference type="PANTHER" id="PTHR30055:SF234">
    <property type="entry name" value="HTH-TYPE TRANSCRIPTIONAL REGULATOR BETI"/>
    <property type="match status" value="1"/>
</dbReference>
<dbReference type="PROSITE" id="PS50977">
    <property type="entry name" value="HTH_TETR_2"/>
    <property type="match status" value="1"/>
</dbReference>
<keyword evidence="2 4" id="KW-0238">DNA-binding</keyword>
<keyword evidence="1" id="KW-0805">Transcription regulation</keyword>
<dbReference type="Pfam" id="PF21597">
    <property type="entry name" value="TetR_C_43"/>
    <property type="match status" value="1"/>
</dbReference>
<proteinExistence type="predicted"/>
<protein>
    <submittedName>
        <fullName evidence="6">TetR family transcriptional regulator</fullName>
    </submittedName>
</protein>
<dbReference type="InterPro" id="IPR001647">
    <property type="entry name" value="HTH_TetR"/>
</dbReference>
<reference evidence="6 7" key="1">
    <citation type="submission" date="2020-08" db="EMBL/GenBank/DDBJ databases">
        <title>Whole genome shotgun sequence of Actinoplanes ianthinogenes NBRC 13996.</title>
        <authorList>
            <person name="Komaki H."/>
            <person name="Tamura T."/>
        </authorList>
    </citation>
    <scope>NUCLEOTIDE SEQUENCE [LARGE SCALE GENOMIC DNA]</scope>
    <source>
        <strain evidence="6 7">NBRC 13996</strain>
    </source>
</reference>
<gene>
    <name evidence="6" type="ORF">Aiant_75790</name>
</gene>
<sequence>MIVGMSSTPALRRDALRNRERLVGAARELFAERGLDVPLEEVARRAGVSIGTLYNRFPARADLVTAVFADREETVLRLAESALAIDDPWAGFVHFVEQICRLLAADRGYNDHCSRSLPAAGTDRGYELMTRLVDRARETGALRADFVLADMAFVIWSLTRTIELTAPVRPDAWRRHLAFLLDGLRAAAAHSNDVPPLAEAEVAALIATP</sequence>
<dbReference type="InterPro" id="IPR036271">
    <property type="entry name" value="Tet_transcr_reg_TetR-rel_C_sf"/>
</dbReference>
<dbReference type="EMBL" id="AP023356">
    <property type="protein sequence ID" value="BCJ46922.1"/>
    <property type="molecule type" value="Genomic_DNA"/>
</dbReference>
<name>A0ABM7M5J3_9ACTN</name>
<organism evidence="6 7">
    <name type="scientific">Actinoplanes ianthinogenes</name>
    <dbReference type="NCBI Taxonomy" id="122358"/>
    <lineage>
        <taxon>Bacteria</taxon>
        <taxon>Bacillati</taxon>
        <taxon>Actinomycetota</taxon>
        <taxon>Actinomycetes</taxon>
        <taxon>Micromonosporales</taxon>
        <taxon>Micromonosporaceae</taxon>
        <taxon>Actinoplanes</taxon>
    </lineage>
</organism>
<dbReference type="InterPro" id="IPR049445">
    <property type="entry name" value="TetR_SbtR-like_C"/>
</dbReference>
<evidence type="ECO:0000256" key="3">
    <source>
        <dbReference type="ARBA" id="ARBA00023163"/>
    </source>
</evidence>
<feature type="domain" description="HTH tetR-type" evidence="5">
    <location>
        <begin position="16"/>
        <end position="75"/>
    </location>
</feature>
<accession>A0ABM7M5J3</accession>
<dbReference type="InterPro" id="IPR009057">
    <property type="entry name" value="Homeodomain-like_sf"/>
</dbReference>
<evidence type="ECO:0000256" key="1">
    <source>
        <dbReference type="ARBA" id="ARBA00023015"/>
    </source>
</evidence>
<dbReference type="InterPro" id="IPR050109">
    <property type="entry name" value="HTH-type_TetR-like_transc_reg"/>
</dbReference>